<dbReference type="AlphaFoldDB" id="A0A2S5CYK5"/>
<keyword evidence="2" id="KW-1185">Reference proteome</keyword>
<evidence type="ECO:0000313" key="2">
    <source>
        <dbReference type="Proteomes" id="UP000237319"/>
    </source>
</evidence>
<comment type="caution">
    <text evidence="1">The sequence shown here is derived from an EMBL/GenBank/DDBJ whole genome shotgun (WGS) entry which is preliminary data.</text>
</comment>
<proteinExistence type="predicted"/>
<dbReference type="Proteomes" id="UP000237319">
    <property type="component" value="Unassembled WGS sequence"/>
</dbReference>
<evidence type="ECO:0000313" key="1">
    <source>
        <dbReference type="EMBL" id="POZ55899.1"/>
    </source>
</evidence>
<accession>A0A2S5CYK5</accession>
<reference evidence="1 2" key="1">
    <citation type="submission" date="2017-11" db="EMBL/GenBank/DDBJ databases">
        <title>Genome sequence of Lysinibacillus sphaericus, a lignin-degrading bacteria isolated from municipal solid waste soil.</title>
        <authorList>
            <person name="Persinoti G.F."/>
            <person name="Paixao D.A."/>
            <person name="Bugg T.D."/>
            <person name="Squina F.M."/>
        </authorList>
    </citation>
    <scope>NUCLEOTIDE SEQUENCE [LARGE SCALE GENOMIC DNA]</scope>
    <source>
        <strain evidence="1 2">A1</strain>
    </source>
</reference>
<protein>
    <submittedName>
        <fullName evidence="1">Uncharacterized protein</fullName>
    </submittedName>
</protein>
<organism evidence="1 2">
    <name type="scientific">Lysinibacillus sphaericus</name>
    <name type="common">Bacillus sphaericus</name>
    <dbReference type="NCBI Taxonomy" id="1421"/>
    <lineage>
        <taxon>Bacteria</taxon>
        <taxon>Bacillati</taxon>
        <taxon>Bacillota</taxon>
        <taxon>Bacilli</taxon>
        <taxon>Bacillales</taxon>
        <taxon>Bacillaceae</taxon>
        <taxon>Lysinibacillus</taxon>
    </lineage>
</organism>
<gene>
    <name evidence="1" type="ORF">LYSIN_00682</name>
</gene>
<name>A0A2S5CYK5_LYSSH</name>
<sequence>MGVRGKEYARIGEDVCQEANNKVFVLLAYG</sequence>
<dbReference type="EMBL" id="PGLV01000001">
    <property type="protein sequence ID" value="POZ55899.1"/>
    <property type="molecule type" value="Genomic_DNA"/>
</dbReference>